<accession>A0A7G7VJ80</accession>
<evidence type="ECO:0000313" key="1">
    <source>
        <dbReference type="EMBL" id="QNH54173.1"/>
    </source>
</evidence>
<name>A0A7G7VJ80_9FIRM</name>
<protein>
    <submittedName>
        <fullName evidence="1">Uncharacterized protein</fullName>
    </submittedName>
</protein>
<proteinExistence type="predicted"/>
<reference evidence="1 2" key="1">
    <citation type="submission" date="2020-07" db="EMBL/GenBank/DDBJ databases">
        <title>Complete genome and description of Selenomonas timonensis sp. nov., a new bacterium isolated from a gingivitis subject.</title>
        <authorList>
            <person name="Antezack A."/>
        </authorList>
    </citation>
    <scope>NUCLEOTIDE SEQUENCE [LARGE SCALE GENOMIC DNA]</scope>
    <source>
        <strain evidence="1 2">Marseille-Q3039</strain>
    </source>
</reference>
<gene>
    <name evidence="1" type="ORF">H1B31_10035</name>
</gene>
<dbReference type="RefSeq" id="WP_185980208.1">
    <property type="nucleotide sequence ID" value="NZ_CP060204.1"/>
</dbReference>
<organism evidence="1 2">
    <name type="scientific">Selenomonas timonae</name>
    <dbReference type="NCBI Taxonomy" id="2754044"/>
    <lineage>
        <taxon>Bacteria</taxon>
        <taxon>Bacillati</taxon>
        <taxon>Bacillota</taxon>
        <taxon>Negativicutes</taxon>
        <taxon>Selenomonadales</taxon>
        <taxon>Selenomonadaceae</taxon>
        <taxon>Selenomonas</taxon>
    </lineage>
</organism>
<dbReference type="InterPro" id="IPR043128">
    <property type="entry name" value="Rev_trsase/Diguanyl_cyclase"/>
</dbReference>
<dbReference type="Proteomes" id="UP000515480">
    <property type="component" value="Chromosome"/>
</dbReference>
<sequence>MRYKAILFDTRSIQSYIFSGNQLKTNIGASYLVERVFDDVLLPALRSVLGEDALDAETWMSVEEPRWDEMSTAARVGYIGGGNALLLFRADTAEETLRTVVATFTKQLLVRMPGLHTGAAIGEIDLAADGSFVGEKNLTALVHALKDGQNTIFPLVNVPSTGLTLTCQESGETANAWDETERRFYAWEVEMKLRADRRDGREAPAEVELMKKLSSVLPAADRDGFLNGYVFPMEFTDLGQRQTENDIAVVHIDGNNMGRKFQDCRTLTARKNMSRAIRSKTIAAFTELVQNIIANIDVYEDELSIRYDKELRRFLPIRPLVLGGDDMTFVCAAKVAVSYTRFIMDRLRDSGIASCGGITIMNTNYPFFRGYQMAEELCGAAKKCMRALEAAAGQETDSCWLDYAILHGEQAPTLDQFRAEEYRGARGDLHFGPYRVDASADAQESLDALLSCVQGMRALPRSKVKELRRVLAYGEHEQRQFMAQLAHLRKSDPGMRLPSVSAWQPYEETLWAEGRTPYVDAIELMDYTLVDEEV</sequence>
<keyword evidence="2" id="KW-1185">Reference proteome</keyword>
<dbReference type="KEGG" id="stim:H1B31_10035"/>
<dbReference type="EMBL" id="CP060204">
    <property type="protein sequence ID" value="QNH54173.1"/>
    <property type="molecule type" value="Genomic_DNA"/>
</dbReference>
<evidence type="ECO:0000313" key="2">
    <source>
        <dbReference type="Proteomes" id="UP000515480"/>
    </source>
</evidence>
<dbReference type="AlphaFoldDB" id="A0A7G7VJ80"/>
<dbReference type="Gene3D" id="3.30.70.270">
    <property type="match status" value="1"/>
</dbReference>